<feature type="region of interest" description="Disordered" evidence="2">
    <location>
        <begin position="1"/>
        <end position="40"/>
    </location>
</feature>
<dbReference type="InterPro" id="IPR047057">
    <property type="entry name" value="MerR_fam"/>
</dbReference>
<dbReference type="GO" id="GO:0003677">
    <property type="term" value="F:DNA binding"/>
    <property type="evidence" value="ECO:0007669"/>
    <property type="project" value="UniProtKB-KW"/>
</dbReference>
<name>A0A2S9XW73_9BACT</name>
<dbReference type="PANTHER" id="PTHR30204:SF15">
    <property type="entry name" value="BLL5018 PROTEIN"/>
    <property type="match status" value="1"/>
</dbReference>
<comment type="caution">
    <text evidence="4">The sequence shown here is derived from an EMBL/GenBank/DDBJ whole genome shotgun (WGS) entry which is preliminary data.</text>
</comment>
<organism evidence="4 5">
    <name type="scientific">Enhygromyxa salina</name>
    <dbReference type="NCBI Taxonomy" id="215803"/>
    <lineage>
        <taxon>Bacteria</taxon>
        <taxon>Pseudomonadati</taxon>
        <taxon>Myxococcota</taxon>
        <taxon>Polyangia</taxon>
        <taxon>Nannocystales</taxon>
        <taxon>Nannocystaceae</taxon>
        <taxon>Enhygromyxa</taxon>
    </lineage>
</organism>
<evidence type="ECO:0000259" key="3">
    <source>
        <dbReference type="PROSITE" id="PS50937"/>
    </source>
</evidence>
<dbReference type="Pfam" id="PF13411">
    <property type="entry name" value="MerR_1"/>
    <property type="match status" value="1"/>
</dbReference>
<evidence type="ECO:0000256" key="2">
    <source>
        <dbReference type="SAM" id="MobiDB-lite"/>
    </source>
</evidence>
<dbReference type="InterPro" id="IPR009061">
    <property type="entry name" value="DNA-bd_dom_put_sf"/>
</dbReference>
<proteinExistence type="predicted"/>
<dbReference type="EMBL" id="PVNK01000162">
    <property type="protein sequence ID" value="PRP97116.1"/>
    <property type="molecule type" value="Genomic_DNA"/>
</dbReference>
<accession>A0A2S9XW73</accession>
<feature type="region of interest" description="Disordered" evidence="2">
    <location>
        <begin position="178"/>
        <end position="217"/>
    </location>
</feature>
<dbReference type="SMART" id="SM00422">
    <property type="entry name" value="HTH_MERR"/>
    <property type="match status" value="1"/>
</dbReference>
<dbReference type="RefSeq" id="WP_106392845.1">
    <property type="nucleotide sequence ID" value="NZ_PVNK01000162.1"/>
</dbReference>
<evidence type="ECO:0000313" key="4">
    <source>
        <dbReference type="EMBL" id="PRP97116.1"/>
    </source>
</evidence>
<evidence type="ECO:0000313" key="5">
    <source>
        <dbReference type="Proteomes" id="UP000237968"/>
    </source>
</evidence>
<dbReference type="PANTHER" id="PTHR30204">
    <property type="entry name" value="REDOX-CYCLING DRUG-SENSING TRANSCRIPTIONAL ACTIVATOR SOXR"/>
    <property type="match status" value="1"/>
</dbReference>
<evidence type="ECO:0000256" key="1">
    <source>
        <dbReference type="ARBA" id="ARBA00023125"/>
    </source>
</evidence>
<feature type="domain" description="HTH merR-type" evidence="3">
    <location>
        <begin position="52"/>
        <end position="122"/>
    </location>
</feature>
<feature type="compositionally biased region" description="Low complexity" evidence="2">
    <location>
        <begin position="178"/>
        <end position="190"/>
    </location>
</feature>
<keyword evidence="1" id="KW-0238">DNA-binding</keyword>
<feature type="compositionally biased region" description="Basic and acidic residues" evidence="2">
    <location>
        <begin position="191"/>
        <end position="217"/>
    </location>
</feature>
<dbReference type="CDD" id="cd04765">
    <property type="entry name" value="HTH_MlrA-like_sg2"/>
    <property type="match status" value="1"/>
</dbReference>
<reference evidence="4 5" key="1">
    <citation type="submission" date="2018-03" db="EMBL/GenBank/DDBJ databases">
        <title>Draft Genome Sequences of the Obligatory Marine Myxobacteria Enhygromyxa salina SWB005.</title>
        <authorList>
            <person name="Poehlein A."/>
            <person name="Moghaddam J.A."/>
            <person name="Harms H."/>
            <person name="Alanjari M."/>
            <person name="Koenig G.M."/>
            <person name="Daniel R."/>
            <person name="Schaeberle T.F."/>
        </authorList>
    </citation>
    <scope>NUCLEOTIDE SEQUENCE [LARGE SCALE GENOMIC DNA]</scope>
    <source>
        <strain evidence="4 5">SWB005</strain>
    </source>
</reference>
<dbReference type="OrthoDB" id="9810140at2"/>
<protein>
    <submittedName>
        <fullName evidence="4">HTH-type transcriptional regulator GlnR</fullName>
    </submittedName>
</protein>
<dbReference type="InterPro" id="IPR000551">
    <property type="entry name" value="MerR-type_HTH_dom"/>
</dbReference>
<dbReference type="Gene3D" id="1.10.1660.10">
    <property type="match status" value="1"/>
</dbReference>
<gene>
    <name evidence="4" type="primary">glnR</name>
    <name evidence="4" type="ORF">ENSA5_35000</name>
</gene>
<dbReference type="AlphaFoldDB" id="A0A2S9XW73"/>
<feature type="compositionally biased region" description="Basic residues" evidence="2">
    <location>
        <begin position="18"/>
        <end position="36"/>
    </location>
</feature>
<dbReference type="Proteomes" id="UP000237968">
    <property type="component" value="Unassembled WGS sequence"/>
</dbReference>
<dbReference type="GO" id="GO:0003700">
    <property type="term" value="F:DNA-binding transcription factor activity"/>
    <property type="evidence" value="ECO:0007669"/>
    <property type="project" value="InterPro"/>
</dbReference>
<dbReference type="SUPFAM" id="SSF46955">
    <property type="entry name" value="Putative DNA-binding domain"/>
    <property type="match status" value="1"/>
</dbReference>
<feature type="compositionally biased region" description="Low complexity" evidence="2">
    <location>
        <begin position="1"/>
        <end position="17"/>
    </location>
</feature>
<sequence>MAAGPPSAKKPAGAKKPASAKKRPGKTAKRRAKRSGAKASADSLELGTDKLYFKIGEVASIVDVAAHVLRYWESEFALIKPQKSRSQQRVYRRKDVENLLRIKHLLYERKFTIAGAKQELRGGASKIERAEVSGLYRAQRSMAQVREQLDLLAHAVRAQPDSGHIAADPAEFVRASGGARSLLAGSSSGDSDARGDSRPTQHLLERPDRPDLADRDR</sequence>
<dbReference type="PROSITE" id="PS50937">
    <property type="entry name" value="HTH_MERR_2"/>
    <property type="match status" value="1"/>
</dbReference>
<keyword evidence="5" id="KW-1185">Reference proteome</keyword>